<name>C4LGF6_CORK4</name>
<dbReference type="OrthoDB" id="5148600at2"/>
<evidence type="ECO:0000256" key="6">
    <source>
        <dbReference type="ARBA" id="ARBA00023303"/>
    </source>
</evidence>
<feature type="transmembrane region" description="Helical" evidence="10">
    <location>
        <begin position="118"/>
        <end position="139"/>
    </location>
</feature>
<dbReference type="Proteomes" id="UP000001473">
    <property type="component" value="Chromosome"/>
</dbReference>
<dbReference type="HAMAP" id="MF_00454">
    <property type="entry name" value="FluC"/>
    <property type="match status" value="1"/>
</dbReference>
<evidence type="ECO:0000313" key="12">
    <source>
        <dbReference type="Proteomes" id="UP000001473"/>
    </source>
</evidence>
<evidence type="ECO:0000256" key="3">
    <source>
        <dbReference type="ARBA" id="ARBA00022692"/>
    </source>
</evidence>
<dbReference type="RefSeq" id="WP_012732662.1">
    <property type="nucleotide sequence ID" value="NC_012704.1"/>
</dbReference>
<feature type="binding site" evidence="10">
    <location>
        <position position="85"/>
    </location>
    <ligand>
        <name>Na(+)</name>
        <dbReference type="ChEBI" id="CHEBI:29101"/>
        <note>structural</note>
    </ligand>
</feature>
<keyword evidence="10" id="KW-0479">Metal-binding</keyword>
<dbReference type="HOGENOM" id="CLU_114342_1_2_11"/>
<evidence type="ECO:0000256" key="4">
    <source>
        <dbReference type="ARBA" id="ARBA00022989"/>
    </source>
</evidence>
<dbReference type="GO" id="GO:0062054">
    <property type="term" value="F:fluoride channel activity"/>
    <property type="evidence" value="ECO:0007669"/>
    <property type="project" value="UniProtKB-UniRule"/>
</dbReference>
<dbReference type="EMBL" id="CP001620">
    <property type="protein sequence ID" value="ACR18775.1"/>
    <property type="molecule type" value="Genomic_DNA"/>
</dbReference>
<keyword evidence="3 10" id="KW-0812">Transmembrane</keyword>
<sequence length="150" mass="15637">MSRVRRPVVPKRFAGSAALVFVGGAVGTLVRDVSTSSPVVPTMWWVFAVNVVGSAVLGFLGARFARLGRVNAKLLLGTGFCGGLTTYSTLAVDVARWFPGVGAGGVQGTGSLMGMSFAVYYALFSVICGAIAAFAGAWWERVGRSEVAQR</sequence>
<dbReference type="GO" id="GO:0005886">
    <property type="term" value="C:plasma membrane"/>
    <property type="evidence" value="ECO:0007669"/>
    <property type="project" value="UniProtKB-SubCell"/>
</dbReference>
<dbReference type="KEGG" id="ckp:ckrop_2077"/>
<evidence type="ECO:0000313" key="11">
    <source>
        <dbReference type="EMBL" id="ACR18775.1"/>
    </source>
</evidence>
<keyword evidence="12" id="KW-1185">Reference proteome</keyword>
<comment type="subcellular location">
    <subcellularLocation>
        <location evidence="1 10">Cell membrane</location>
        <topology evidence="1 10">Multi-pass membrane protein</topology>
    </subcellularLocation>
</comment>
<comment type="catalytic activity">
    <reaction evidence="8">
        <text>fluoride(in) = fluoride(out)</text>
        <dbReference type="Rhea" id="RHEA:76159"/>
        <dbReference type="ChEBI" id="CHEBI:17051"/>
    </reaction>
    <physiologicalReaction direction="left-to-right" evidence="8">
        <dbReference type="Rhea" id="RHEA:76160"/>
    </physiologicalReaction>
</comment>
<dbReference type="Pfam" id="PF02537">
    <property type="entry name" value="CRCB"/>
    <property type="match status" value="1"/>
</dbReference>
<organism evidence="11 12">
    <name type="scientific">Corynebacterium kroppenstedtii (strain DSM 44385 / JCM 11950 / CIP 105744 / CCUG 35717)</name>
    <dbReference type="NCBI Taxonomy" id="645127"/>
    <lineage>
        <taxon>Bacteria</taxon>
        <taxon>Bacillati</taxon>
        <taxon>Actinomycetota</taxon>
        <taxon>Actinomycetes</taxon>
        <taxon>Mycobacteriales</taxon>
        <taxon>Corynebacteriaceae</taxon>
        <taxon>Corynebacterium</taxon>
    </lineage>
</organism>
<evidence type="ECO:0000256" key="1">
    <source>
        <dbReference type="ARBA" id="ARBA00004651"/>
    </source>
</evidence>
<comment type="activity regulation">
    <text evidence="10">Na(+) is not transported, but it plays an essential structural role and its presence is essential for fluoride channel function.</text>
</comment>
<keyword evidence="10" id="KW-0813">Transport</keyword>
<evidence type="ECO:0000256" key="10">
    <source>
        <dbReference type="HAMAP-Rule" id="MF_00454"/>
    </source>
</evidence>
<evidence type="ECO:0000256" key="2">
    <source>
        <dbReference type="ARBA" id="ARBA00022475"/>
    </source>
</evidence>
<dbReference type="STRING" id="645127.ckrop_2077"/>
<dbReference type="eggNOG" id="COG0239">
    <property type="taxonomic scope" value="Bacteria"/>
</dbReference>
<feature type="binding site" evidence="10">
    <location>
        <position position="82"/>
    </location>
    <ligand>
        <name>Na(+)</name>
        <dbReference type="ChEBI" id="CHEBI:29101"/>
        <note>structural</note>
    </ligand>
</feature>
<reference evidence="11 12" key="1">
    <citation type="journal article" date="2008" name="J. Biotechnol.">
        <title>Ultrafast pyrosequencing of Corynebacterium kroppenstedtii DSM44385 revealed insights into the physiology of a lipophilic corynebacterium that lacks mycolic acids.</title>
        <authorList>
            <person name="Tauch A."/>
            <person name="Schneider J."/>
            <person name="Szczepanowski R."/>
            <person name="Tilker A."/>
            <person name="Viehoever P."/>
            <person name="Gartemann K.-H."/>
            <person name="Arnold W."/>
            <person name="Blom J."/>
            <person name="Brinkrolf K."/>
            <person name="Brune I."/>
            <person name="Goetker S."/>
            <person name="Weisshaar B."/>
            <person name="Goesmann A."/>
            <person name="Droege M."/>
            <person name="Puehler A."/>
        </authorList>
    </citation>
    <scope>NUCLEOTIDE SEQUENCE [LARGE SCALE GENOMIC DNA]</scope>
    <source>
        <strain evidence="12">DSM 44385 / JCM 11950 / CIP 105744 / CCUG 35717</strain>
    </source>
</reference>
<feature type="transmembrane region" description="Helical" evidence="10">
    <location>
        <begin position="74"/>
        <end position="98"/>
    </location>
</feature>
<dbReference type="InterPro" id="IPR003691">
    <property type="entry name" value="FluC"/>
</dbReference>
<dbReference type="GO" id="GO:0046872">
    <property type="term" value="F:metal ion binding"/>
    <property type="evidence" value="ECO:0007669"/>
    <property type="project" value="UniProtKB-KW"/>
</dbReference>
<evidence type="ECO:0000256" key="8">
    <source>
        <dbReference type="ARBA" id="ARBA00035585"/>
    </source>
</evidence>
<dbReference type="GO" id="GO:0140114">
    <property type="term" value="P:cellular detoxification of fluoride"/>
    <property type="evidence" value="ECO:0007669"/>
    <property type="project" value="UniProtKB-UniRule"/>
</dbReference>
<protein>
    <recommendedName>
        <fullName evidence="10">Fluoride-specific ion channel FluC</fullName>
    </recommendedName>
</protein>
<evidence type="ECO:0000256" key="5">
    <source>
        <dbReference type="ARBA" id="ARBA00023136"/>
    </source>
</evidence>
<evidence type="ECO:0000256" key="9">
    <source>
        <dbReference type="ARBA" id="ARBA00049940"/>
    </source>
</evidence>
<evidence type="ECO:0000256" key="7">
    <source>
        <dbReference type="ARBA" id="ARBA00035120"/>
    </source>
</evidence>
<comment type="function">
    <text evidence="9 10">Fluoride-specific ion channel. Important for reducing fluoride concentration in the cell, thus reducing its toxicity.</text>
</comment>
<feature type="transmembrane region" description="Helical" evidence="10">
    <location>
        <begin position="12"/>
        <end position="30"/>
    </location>
</feature>
<feature type="transmembrane region" description="Helical" evidence="10">
    <location>
        <begin position="42"/>
        <end position="62"/>
    </location>
</feature>
<comment type="similarity">
    <text evidence="7 10">Belongs to the fluoride channel Fluc/FEX (TC 1.A.43) family.</text>
</comment>
<proteinExistence type="inferred from homology"/>
<accession>C4LGF6</accession>
<dbReference type="AlphaFoldDB" id="C4LGF6"/>
<keyword evidence="10" id="KW-0915">Sodium</keyword>
<keyword evidence="5 10" id="KW-0472">Membrane</keyword>
<gene>
    <name evidence="10" type="primary">fluC</name>
    <name evidence="10" type="synonym">crcB</name>
    <name evidence="11" type="ordered locus">ckrop_2077</name>
</gene>
<keyword evidence="10" id="KW-0406">Ion transport</keyword>
<keyword evidence="6 10" id="KW-0407">Ion channel</keyword>
<keyword evidence="4 10" id="KW-1133">Transmembrane helix</keyword>
<keyword evidence="2 10" id="KW-1003">Cell membrane</keyword>